<comment type="subcellular location">
    <subcellularLocation>
        <location evidence="1">Nucleus</location>
    </subcellularLocation>
</comment>
<organism evidence="13">
    <name type="scientific">Rhizophora mucronata</name>
    <name type="common">Asiatic mangrove</name>
    <dbReference type="NCBI Taxonomy" id="61149"/>
    <lineage>
        <taxon>Eukaryota</taxon>
        <taxon>Viridiplantae</taxon>
        <taxon>Streptophyta</taxon>
        <taxon>Embryophyta</taxon>
        <taxon>Tracheophyta</taxon>
        <taxon>Spermatophyta</taxon>
        <taxon>Magnoliopsida</taxon>
        <taxon>eudicotyledons</taxon>
        <taxon>Gunneridae</taxon>
        <taxon>Pentapetalae</taxon>
        <taxon>rosids</taxon>
        <taxon>fabids</taxon>
        <taxon>Malpighiales</taxon>
        <taxon>Rhizophoraceae</taxon>
        <taxon>Rhizophora</taxon>
    </lineage>
</organism>
<feature type="compositionally biased region" description="Basic and acidic residues" evidence="11">
    <location>
        <begin position="96"/>
        <end position="110"/>
    </location>
</feature>
<feature type="compositionally biased region" description="Basic and acidic residues" evidence="11">
    <location>
        <begin position="118"/>
        <end position="128"/>
    </location>
</feature>
<dbReference type="Pfam" id="PF00320">
    <property type="entry name" value="GATA"/>
    <property type="match status" value="1"/>
</dbReference>
<feature type="domain" description="GATA-type" evidence="12">
    <location>
        <begin position="175"/>
        <end position="211"/>
    </location>
</feature>
<dbReference type="InterPro" id="IPR052138">
    <property type="entry name" value="GATA_ZnFinger_Domain"/>
</dbReference>
<feature type="compositionally biased region" description="Basic and acidic residues" evidence="11">
    <location>
        <begin position="156"/>
        <end position="167"/>
    </location>
</feature>
<dbReference type="AlphaFoldDB" id="A0A2P2JSF8"/>
<name>A0A2P2JSF8_RHIMU</name>
<dbReference type="EMBL" id="GGEC01015935">
    <property type="protein sequence ID" value="MBW96418.1"/>
    <property type="molecule type" value="Transcribed_RNA"/>
</dbReference>
<proteinExistence type="inferred from homology"/>
<evidence type="ECO:0000256" key="8">
    <source>
        <dbReference type="ARBA" id="ARBA00023242"/>
    </source>
</evidence>
<dbReference type="CDD" id="cd00202">
    <property type="entry name" value="ZnF_GATA"/>
    <property type="match status" value="1"/>
</dbReference>
<evidence type="ECO:0000256" key="7">
    <source>
        <dbReference type="ARBA" id="ARBA00023163"/>
    </source>
</evidence>
<dbReference type="InterPro" id="IPR000679">
    <property type="entry name" value="Znf_GATA"/>
</dbReference>
<evidence type="ECO:0000256" key="11">
    <source>
        <dbReference type="SAM" id="MobiDB-lite"/>
    </source>
</evidence>
<evidence type="ECO:0000256" key="5">
    <source>
        <dbReference type="ARBA" id="ARBA00023015"/>
    </source>
</evidence>
<dbReference type="SUPFAM" id="SSF57716">
    <property type="entry name" value="Glucocorticoid receptor-like (DNA-binding domain)"/>
    <property type="match status" value="1"/>
</dbReference>
<keyword evidence="4" id="KW-0862">Zinc</keyword>
<evidence type="ECO:0000256" key="6">
    <source>
        <dbReference type="ARBA" id="ARBA00023125"/>
    </source>
</evidence>
<keyword evidence="6" id="KW-0238">DNA-binding</keyword>
<keyword evidence="7" id="KW-0804">Transcription</keyword>
<dbReference type="InterPro" id="IPR013088">
    <property type="entry name" value="Znf_NHR/GATA"/>
</dbReference>
<evidence type="ECO:0000256" key="3">
    <source>
        <dbReference type="ARBA" id="ARBA00022771"/>
    </source>
</evidence>
<keyword evidence="3 10" id="KW-0863">Zinc-finger</keyword>
<reference evidence="13" key="1">
    <citation type="submission" date="2018-02" db="EMBL/GenBank/DDBJ databases">
        <title>Rhizophora mucronata_Transcriptome.</title>
        <authorList>
            <person name="Meera S.P."/>
            <person name="Sreeshan A."/>
            <person name="Augustine A."/>
        </authorList>
    </citation>
    <scope>NUCLEOTIDE SEQUENCE</scope>
    <source>
        <tissue evidence="13">Leaf</tissue>
    </source>
</reference>
<keyword evidence="2" id="KW-0479">Metal-binding</keyword>
<feature type="region of interest" description="Disordered" evidence="11">
    <location>
        <begin position="151"/>
        <end position="177"/>
    </location>
</feature>
<evidence type="ECO:0000256" key="9">
    <source>
        <dbReference type="ARBA" id="ARBA00024019"/>
    </source>
</evidence>
<dbReference type="Gene3D" id="3.30.50.10">
    <property type="entry name" value="Erythroid Transcription Factor GATA-1, subunit A"/>
    <property type="match status" value="1"/>
</dbReference>
<sequence>MTPNHNWSFAPFNEDQNQQLFNYHHAAPEAAASSSSQPYPNFTNLTQEVYQSTISSDTAQLALISQEAGRYYHTESESLSLGHEREVNIYTSHGGSCDHRSAPLKNENRNVSRISVSSKREGKQEKKGKNVSVKWMSSKMRLMRKTMSLDQAATDIPERSTHNDRSSQDSPNGSSNTVRVCADCNTTKTPLWRSGPRGPKSLCNACGIRQRKARRAAMAAAGANGTLVAANNTPTKKKEAQYKEGKIKLNSHLPFKKRCKFTAQDGSSKKPCFEDLTLVLKNNSSAFQRVFPQDEKEAAILLMALSYGLVHG</sequence>
<dbReference type="SMART" id="SM00401">
    <property type="entry name" value="ZnF_GATA"/>
    <property type="match status" value="1"/>
</dbReference>
<evidence type="ECO:0000256" key="1">
    <source>
        <dbReference type="ARBA" id="ARBA00004123"/>
    </source>
</evidence>
<dbReference type="GO" id="GO:0006355">
    <property type="term" value="P:regulation of DNA-templated transcription"/>
    <property type="evidence" value="ECO:0007669"/>
    <property type="project" value="InterPro"/>
</dbReference>
<dbReference type="PROSITE" id="PS00344">
    <property type="entry name" value="GATA_ZN_FINGER_1"/>
    <property type="match status" value="1"/>
</dbReference>
<feature type="region of interest" description="Disordered" evidence="11">
    <location>
        <begin position="92"/>
        <end position="133"/>
    </location>
</feature>
<dbReference type="GO" id="GO:0005634">
    <property type="term" value="C:nucleus"/>
    <property type="evidence" value="ECO:0007669"/>
    <property type="project" value="UniProtKB-SubCell"/>
</dbReference>
<keyword evidence="5" id="KW-0805">Transcription regulation</keyword>
<evidence type="ECO:0000313" key="13">
    <source>
        <dbReference type="EMBL" id="MBW96418.1"/>
    </source>
</evidence>
<dbReference type="PANTHER" id="PTHR47255">
    <property type="entry name" value="GATA TRANSCRIPTION FACTOR 22-RELATED"/>
    <property type="match status" value="1"/>
</dbReference>
<dbReference type="FunFam" id="3.30.50.10:FF:000055">
    <property type="entry name" value="GATA transcription factor 21"/>
    <property type="match status" value="1"/>
</dbReference>
<evidence type="ECO:0000259" key="12">
    <source>
        <dbReference type="PROSITE" id="PS50114"/>
    </source>
</evidence>
<evidence type="ECO:0000256" key="2">
    <source>
        <dbReference type="ARBA" id="ARBA00022723"/>
    </source>
</evidence>
<protein>
    <recommendedName>
        <fullName evidence="12">GATA-type domain-containing protein</fullName>
    </recommendedName>
</protein>
<dbReference type="PROSITE" id="PS50114">
    <property type="entry name" value="GATA_ZN_FINGER_2"/>
    <property type="match status" value="1"/>
</dbReference>
<evidence type="ECO:0000256" key="10">
    <source>
        <dbReference type="PROSITE-ProRule" id="PRU00094"/>
    </source>
</evidence>
<accession>A0A2P2JSF8</accession>
<dbReference type="GO" id="GO:0008270">
    <property type="term" value="F:zinc ion binding"/>
    <property type="evidence" value="ECO:0007669"/>
    <property type="project" value="UniProtKB-KW"/>
</dbReference>
<comment type="similarity">
    <text evidence="9">Belongs to the type IV zinc-finger family. Class B subfamily.</text>
</comment>
<dbReference type="PANTHER" id="PTHR47255:SF4">
    <property type="entry name" value="GATA ZINC FINGER DOMAIN-CONTAINING PROTEIN 12"/>
    <property type="match status" value="1"/>
</dbReference>
<feature type="compositionally biased region" description="Polar residues" evidence="11">
    <location>
        <begin position="168"/>
        <end position="177"/>
    </location>
</feature>
<dbReference type="GO" id="GO:0000976">
    <property type="term" value="F:transcription cis-regulatory region binding"/>
    <property type="evidence" value="ECO:0007669"/>
    <property type="project" value="UniProtKB-ARBA"/>
</dbReference>
<evidence type="ECO:0000256" key="4">
    <source>
        <dbReference type="ARBA" id="ARBA00022833"/>
    </source>
</evidence>
<keyword evidence="8" id="KW-0539">Nucleus</keyword>